<accession>A0ABM7WFS3</accession>
<dbReference type="SUPFAM" id="SSF46894">
    <property type="entry name" value="C-terminal effector domain of the bipartite response regulators"/>
    <property type="match status" value="1"/>
</dbReference>
<feature type="transmembrane region" description="Helical" evidence="4">
    <location>
        <begin position="324"/>
        <end position="344"/>
    </location>
</feature>
<sequence>MRTETVQDDRAVNNDDRPFATGRKLGDLKHLSLCFFGFAFIRAWDDMAFYRFSALVPGQAWIGQDLFLLAMIAVFAPLAVFARKVAPLYEKPWSMPTATAALIASTVLWVASGVGGDAGFALMIASIVCAGAGASLSILMWAELQSCFNPFRVVIYVSGAFFLGAIMGWLFVGMGLERLSFVLVVLPLLSLVCLKIGFAKIPKADLPKRTWGKMRFPWGLIVVLGIYQFIFGFHAADDISMVSPSVWGTIIAAGALFLATYLLSHRFDFTFIYRTPFVLMTCGLLITLLAFSKSNVVGSLFISTAYTSMFLVITILLCDISHRYGISVLVLCGIQEVATVTVVGGDLLESSMNAGLLPVRADDTIVIVVLTILVVIATVALLFERKASEEWGLAFFGADKIAEDGDEASRFALRCAEIADRYRLSPREKEVFWLLTSEKTLPEIAKELYIATGTLKSHTRRIYQKLDVHSRQEMMDLIEVEAYDGAVDGSKKPAGKSDAAQV</sequence>
<evidence type="ECO:0000313" key="7">
    <source>
        <dbReference type="Proteomes" id="UP001320544"/>
    </source>
</evidence>
<keyword evidence="4" id="KW-1133">Transmembrane helix</keyword>
<dbReference type="CDD" id="cd06170">
    <property type="entry name" value="LuxR_C_like"/>
    <property type="match status" value="1"/>
</dbReference>
<keyword evidence="7" id="KW-1185">Reference proteome</keyword>
<feature type="domain" description="HTH luxR-type" evidence="5">
    <location>
        <begin position="417"/>
        <end position="482"/>
    </location>
</feature>
<reference evidence="6 7" key="1">
    <citation type="submission" date="2022-01" db="EMBL/GenBank/DDBJ databases">
        <title>Novel bile acid biosynthetic pathways are enriched in the microbiome of centenarians.</title>
        <authorList>
            <person name="Sato Y."/>
            <person name="Atarashi K."/>
            <person name="Plichta R.D."/>
            <person name="Arai Y."/>
            <person name="Sasajima S."/>
            <person name="Kearney M.S."/>
            <person name="Suda W."/>
            <person name="Takeshita K."/>
            <person name="Sasaki T."/>
            <person name="Okamoto S."/>
            <person name="Skelly N.A."/>
            <person name="Okamura Y."/>
            <person name="Vlamakis H."/>
            <person name="Li Y."/>
            <person name="Tanoue T."/>
            <person name="Takei H."/>
            <person name="Nittono H."/>
            <person name="Narushima S."/>
            <person name="Irie J."/>
            <person name="Itoh H."/>
            <person name="Moriya K."/>
            <person name="Sugiura Y."/>
            <person name="Suematsu M."/>
            <person name="Moritoki N."/>
            <person name="Shibata S."/>
            <person name="Littman R.D."/>
            <person name="Fischbach A.M."/>
            <person name="Uwamino Y."/>
            <person name="Inoue T."/>
            <person name="Honda A."/>
            <person name="Hattori M."/>
            <person name="Murai T."/>
            <person name="Xavier J.R."/>
            <person name="Hirose N."/>
            <person name="Honda K."/>
        </authorList>
    </citation>
    <scope>NUCLEOTIDE SEQUENCE [LARGE SCALE GENOMIC DNA]</scope>
    <source>
        <strain evidence="6 7">CE91-St30</strain>
    </source>
</reference>
<dbReference type="PANTHER" id="PTHR44688:SF16">
    <property type="entry name" value="DNA-BINDING TRANSCRIPTIONAL ACTIVATOR DEVR_DOSR"/>
    <property type="match status" value="1"/>
</dbReference>
<gene>
    <name evidence="6" type="ORF">CE91St30_04060</name>
</gene>
<feature type="transmembrane region" description="Helical" evidence="4">
    <location>
        <begin position="242"/>
        <end position="264"/>
    </location>
</feature>
<feature type="transmembrane region" description="Helical" evidence="4">
    <location>
        <begin position="271"/>
        <end position="291"/>
    </location>
</feature>
<dbReference type="SMART" id="SM00421">
    <property type="entry name" value="HTH_LUXR"/>
    <property type="match status" value="1"/>
</dbReference>
<dbReference type="PRINTS" id="PR00038">
    <property type="entry name" value="HTHLUXR"/>
</dbReference>
<proteinExistence type="predicted"/>
<dbReference type="EMBL" id="AP025564">
    <property type="protein sequence ID" value="BDE95073.1"/>
    <property type="molecule type" value="Genomic_DNA"/>
</dbReference>
<feature type="transmembrane region" description="Helical" evidence="4">
    <location>
        <begin position="153"/>
        <end position="172"/>
    </location>
</feature>
<dbReference type="PANTHER" id="PTHR44688">
    <property type="entry name" value="DNA-BINDING TRANSCRIPTIONAL ACTIVATOR DEVR_DOSR"/>
    <property type="match status" value="1"/>
</dbReference>
<feature type="transmembrane region" description="Helical" evidence="4">
    <location>
        <begin position="297"/>
        <end position="317"/>
    </location>
</feature>
<dbReference type="PROSITE" id="PS50043">
    <property type="entry name" value="HTH_LUXR_2"/>
    <property type="match status" value="1"/>
</dbReference>
<keyword evidence="1" id="KW-0805">Transcription regulation</keyword>
<feature type="transmembrane region" description="Helical" evidence="4">
    <location>
        <begin position="218"/>
        <end position="236"/>
    </location>
</feature>
<evidence type="ECO:0000259" key="5">
    <source>
        <dbReference type="PROSITE" id="PS50043"/>
    </source>
</evidence>
<feature type="transmembrane region" description="Helical" evidence="4">
    <location>
        <begin position="62"/>
        <end position="81"/>
    </location>
</feature>
<evidence type="ECO:0000313" key="6">
    <source>
        <dbReference type="EMBL" id="BDE95073.1"/>
    </source>
</evidence>
<evidence type="ECO:0000256" key="4">
    <source>
        <dbReference type="SAM" id="Phobius"/>
    </source>
</evidence>
<feature type="transmembrane region" description="Helical" evidence="4">
    <location>
        <begin position="364"/>
        <end position="383"/>
    </location>
</feature>
<feature type="transmembrane region" description="Helical" evidence="4">
    <location>
        <begin position="178"/>
        <end position="198"/>
    </location>
</feature>
<dbReference type="Pfam" id="PF00196">
    <property type="entry name" value="GerE"/>
    <property type="match status" value="1"/>
</dbReference>
<dbReference type="InterPro" id="IPR000792">
    <property type="entry name" value="Tscrpt_reg_LuxR_C"/>
</dbReference>
<keyword evidence="3" id="KW-0804">Transcription</keyword>
<organism evidence="6 7">
    <name type="scientific">Raoultibacter timonensis</name>
    <dbReference type="NCBI Taxonomy" id="1907662"/>
    <lineage>
        <taxon>Bacteria</taxon>
        <taxon>Bacillati</taxon>
        <taxon>Actinomycetota</taxon>
        <taxon>Coriobacteriia</taxon>
        <taxon>Eggerthellales</taxon>
        <taxon>Eggerthellaceae</taxon>
        <taxon>Raoultibacter</taxon>
    </lineage>
</organism>
<feature type="transmembrane region" description="Helical" evidence="4">
    <location>
        <begin position="31"/>
        <end position="50"/>
    </location>
</feature>
<feature type="transmembrane region" description="Helical" evidence="4">
    <location>
        <begin position="93"/>
        <end position="112"/>
    </location>
</feature>
<evidence type="ECO:0000256" key="2">
    <source>
        <dbReference type="ARBA" id="ARBA00023125"/>
    </source>
</evidence>
<keyword evidence="2" id="KW-0238">DNA-binding</keyword>
<keyword evidence="4" id="KW-0472">Membrane</keyword>
<dbReference type="InterPro" id="IPR016032">
    <property type="entry name" value="Sig_transdc_resp-reg_C-effctor"/>
</dbReference>
<name>A0ABM7WFS3_9ACTN</name>
<keyword evidence="4" id="KW-0812">Transmembrane</keyword>
<dbReference type="Gene3D" id="1.10.10.10">
    <property type="entry name" value="Winged helix-like DNA-binding domain superfamily/Winged helix DNA-binding domain"/>
    <property type="match status" value="1"/>
</dbReference>
<dbReference type="InterPro" id="IPR036388">
    <property type="entry name" value="WH-like_DNA-bd_sf"/>
</dbReference>
<feature type="transmembrane region" description="Helical" evidence="4">
    <location>
        <begin position="118"/>
        <end position="141"/>
    </location>
</feature>
<dbReference type="Proteomes" id="UP001320544">
    <property type="component" value="Chromosome"/>
</dbReference>
<evidence type="ECO:0000256" key="3">
    <source>
        <dbReference type="ARBA" id="ARBA00023163"/>
    </source>
</evidence>
<evidence type="ECO:0000256" key="1">
    <source>
        <dbReference type="ARBA" id="ARBA00023015"/>
    </source>
</evidence>
<protein>
    <recommendedName>
        <fullName evidence="5">HTH luxR-type domain-containing protein</fullName>
    </recommendedName>
</protein>